<feature type="non-terminal residue" evidence="1">
    <location>
        <position position="1"/>
    </location>
</feature>
<organism evidence="1 2">
    <name type="scientific">Brachionus plicatilis</name>
    <name type="common">Marine rotifer</name>
    <name type="synonym">Brachionus muelleri</name>
    <dbReference type="NCBI Taxonomy" id="10195"/>
    <lineage>
        <taxon>Eukaryota</taxon>
        <taxon>Metazoa</taxon>
        <taxon>Spiralia</taxon>
        <taxon>Gnathifera</taxon>
        <taxon>Rotifera</taxon>
        <taxon>Eurotatoria</taxon>
        <taxon>Monogononta</taxon>
        <taxon>Pseudotrocha</taxon>
        <taxon>Ploima</taxon>
        <taxon>Brachionidae</taxon>
        <taxon>Brachionus</taxon>
    </lineage>
</organism>
<proteinExistence type="predicted"/>
<comment type="caution">
    <text evidence="1">The sequence shown here is derived from an EMBL/GenBank/DDBJ whole genome shotgun (WGS) entry which is preliminary data.</text>
</comment>
<evidence type="ECO:0008006" key="3">
    <source>
        <dbReference type="Google" id="ProtNLM"/>
    </source>
</evidence>
<dbReference type="EMBL" id="REGN01009642">
    <property type="protein sequence ID" value="RNA00682.1"/>
    <property type="molecule type" value="Genomic_DNA"/>
</dbReference>
<evidence type="ECO:0000313" key="2">
    <source>
        <dbReference type="Proteomes" id="UP000276133"/>
    </source>
</evidence>
<name>A0A3M7PNI1_BRAPC</name>
<sequence>TDLQVPNEKQLYNYLAQYRKRKGNTRMNFNELYAWCTENIAIPTNENEPFLSSYQIKVDSEDTSIYPEDRDSIQIEELSFRLFLTSQRLLENCKNTKFIQADSTYKLIWNNFPSEHDYQFIFSSLLIGLQLTNQQELGYVDLVADAADAITNGFKNVFGVRKRGMCWFHPKKAITTRIAILNDSTLQSQIMLDLDALQLCQSDCLFEKASKLFLKKWINHSNKNIKDFLRYFESEWLLKHPGWYEGFLSDGPSTNNGLESINSTLKKNHSFRKRLPLHQFLSLAKDIIKHWSKRRDPLSVNCKNFSLQPTIDTQLLTKTYDWIKHKKKSIARDEDNMIINYTNSTMANVEVNNQNIKTYRSAVEHLNFKSFDKFYGILFKT</sequence>
<accession>A0A3M7PNI1</accession>
<protein>
    <recommendedName>
        <fullName evidence="3">MULE transposase domain-containing protein</fullName>
    </recommendedName>
</protein>
<dbReference type="OrthoDB" id="119028at2759"/>
<dbReference type="AlphaFoldDB" id="A0A3M7PNI1"/>
<gene>
    <name evidence="1" type="ORF">BpHYR1_026613</name>
</gene>
<dbReference type="Proteomes" id="UP000276133">
    <property type="component" value="Unassembled WGS sequence"/>
</dbReference>
<keyword evidence="2" id="KW-1185">Reference proteome</keyword>
<reference evidence="1 2" key="1">
    <citation type="journal article" date="2018" name="Sci. Rep.">
        <title>Genomic signatures of local adaptation to the degree of environmental predictability in rotifers.</title>
        <authorList>
            <person name="Franch-Gras L."/>
            <person name="Hahn C."/>
            <person name="Garcia-Roger E.M."/>
            <person name="Carmona M.J."/>
            <person name="Serra M."/>
            <person name="Gomez A."/>
        </authorList>
    </citation>
    <scope>NUCLEOTIDE SEQUENCE [LARGE SCALE GENOMIC DNA]</scope>
    <source>
        <strain evidence="1">HYR1</strain>
    </source>
</reference>
<evidence type="ECO:0000313" key="1">
    <source>
        <dbReference type="EMBL" id="RNA00682.1"/>
    </source>
</evidence>